<dbReference type="InterPro" id="IPR001320">
    <property type="entry name" value="Iontro_rcpt_C"/>
</dbReference>
<evidence type="ECO:0000256" key="9">
    <source>
        <dbReference type="ARBA" id="ARBA00023180"/>
    </source>
</evidence>
<sequence length="759" mass="85607">MSKITTSTECVLSRGNYLFREPVIQDVTGVAVSLMSVIVYLKWSSVCIIHDNETDYQATLLHQMLSAAGIFGNVQRMEQLTSQKIDELMSEKTASNDDTILNCTLLCSLKACQNYLAKPFEYGRKHVVRSSLIHNSRWLLGIVDNGDISVLETNYSTVLDNVAVIQYRTSVLNKPQHHTNKMDFRDTKDCAWLPIKTLMWEKEKRRWSTVGYSQHSGSLLTLTEIFPNSKMGFNKRKFLVGTLPHPVKDLSENIVISPTLNSCRSVFDADDQHGYEITQPLDGKWGAQMENGSWNGLIGQLERRDVDLVAAPVAVQISRENVVDFTIPYYYDSPAILLKKPDQNAKKWRTLIDPLSEYTSTHPDNVKFWNGVVAYNKTNPSILSTDPNVQIRLVMEGDYAYVGDRTAMELAMDNNCHLAMVLSDLLAMHFAIALPNKSPFTKIFSDEMHAIFENGLLQKWKLEHWPKHGICDNIPRKESTPITLIDIHSSFYVVAFGVFIASSFLICECFKWRYQRKRLMQDRGKQTSHETDIAEGGMSDISSRLSELENIVKSQNSRIIQLEENVETFRQNNTQLGEIIEGQKEQLKSLERRGDQQRSDQQDNIVKQLTRDSRLLSANPGVTTVAFHARLSKPETPAKHHTIIFDLINTNSGNGYNKFSGVFTAPVDGIYVFSYTIVPECNSYGAFELVSNNQIQGVVFPEAGSGCDYTGSSTVSVVELAQGDVTFVRTSPTYTPVGTIVSNNNMWTSFAGWRIGDRM</sequence>
<keyword evidence="16" id="KW-1185">Reference proteome</keyword>
<dbReference type="EMBL" id="CAJPWZ010000765">
    <property type="protein sequence ID" value="CAG2200793.1"/>
    <property type="molecule type" value="Genomic_DNA"/>
</dbReference>
<dbReference type="PRINTS" id="PR00007">
    <property type="entry name" value="COMPLEMNTC1Q"/>
</dbReference>
<dbReference type="Proteomes" id="UP000683360">
    <property type="component" value="Unassembled WGS sequence"/>
</dbReference>
<dbReference type="InterPro" id="IPR001073">
    <property type="entry name" value="C1q_dom"/>
</dbReference>
<keyword evidence="8" id="KW-0675">Receptor</keyword>
<keyword evidence="4 13" id="KW-0812">Transmembrane</keyword>
<evidence type="ECO:0000256" key="6">
    <source>
        <dbReference type="ARBA" id="ARBA00023065"/>
    </source>
</evidence>
<dbReference type="SMART" id="SM00110">
    <property type="entry name" value="C1Q"/>
    <property type="match status" value="1"/>
</dbReference>
<keyword evidence="5 13" id="KW-1133">Transmembrane helix</keyword>
<dbReference type="PANTHER" id="PTHR42643:SF24">
    <property type="entry name" value="IONOTROPIC RECEPTOR 60A"/>
    <property type="match status" value="1"/>
</dbReference>
<keyword evidence="9" id="KW-0325">Glycoprotein</keyword>
<evidence type="ECO:0000256" key="13">
    <source>
        <dbReference type="SAM" id="Phobius"/>
    </source>
</evidence>
<feature type="coiled-coil region" evidence="12">
    <location>
        <begin position="545"/>
        <end position="600"/>
    </location>
</feature>
<evidence type="ECO:0000256" key="3">
    <source>
        <dbReference type="ARBA" id="ARBA00022475"/>
    </source>
</evidence>
<keyword evidence="2" id="KW-0813">Transport</keyword>
<keyword evidence="10" id="KW-1071">Ligand-gated ion channel</keyword>
<dbReference type="SUPFAM" id="SSF49842">
    <property type="entry name" value="TNF-like"/>
    <property type="match status" value="1"/>
</dbReference>
<dbReference type="AlphaFoldDB" id="A0A8S3QUY7"/>
<dbReference type="Gene3D" id="2.60.120.40">
    <property type="match status" value="1"/>
</dbReference>
<dbReference type="InterPro" id="IPR019594">
    <property type="entry name" value="Glu/Gly-bd"/>
</dbReference>
<dbReference type="Pfam" id="PF10613">
    <property type="entry name" value="Lig_chan-Glu_bd"/>
    <property type="match status" value="1"/>
</dbReference>
<dbReference type="GO" id="GO:0015276">
    <property type="term" value="F:ligand-gated monoatomic ion channel activity"/>
    <property type="evidence" value="ECO:0007669"/>
    <property type="project" value="InterPro"/>
</dbReference>
<dbReference type="PANTHER" id="PTHR42643">
    <property type="entry name" value="IONOTROPIC RECEPTOR 20A-RELATED"/>
    <property type="match status" value="1"/>
</dbReference>
<keyword evidence="11" id="KW-0407">Ion channel</keyword>
<dbReference type="Pfam" id="PF00386">
    <property type="entry name" value="C1q"/>
    <property type="match status" value="1"/>
</dbReference>
<dbReference type="SMART" id="SM00079">
    <property type="entry name" value="PBPe"/>
    <property type="match status" value="1"/>
</dbReference>
<feature type="transmembrane region" description="Helical" evidence="13">
    <location>
        <begin position="491"/>
        <end position="510"/>
    </location>
</feature>
<protein>
    <recommendedName>
        <fullName evidence="14">C1q domain-containing protein</fullName>
    </recommendedName>
</protein>
<dbReference type="InterPro" id="IPR052192">
    <property type="entry name" value="Insect_Ionotropic_Sensory_Rcpt"/>
</dbReference>
<proteinExistence type="predicted"/>
<evidence type="ECO:0000256" key="8">
    <source>
        <dbReference type="ARBA" id="ARBA00023170"/>
    </source>
</evidence>
<dbReference type="GO" id="GO:0005886">
    <property type="term" value="C:plasma membrane"/>
    <property type="evidence" value="ECO:0007669"/>
    <property type="project" value="UniProtKB-SubCell"/>
</dbReference>
<keyword evidence="7 13" id="KW-0472">Membrane</keyword>
<keyword evidence="6" id="KW-0406">Ion transport</keyword>
<dbReference type="InterPro" id="IPR008983">
    <property type="entry name" value="Tumour_necrosis_fac-like_dom"/>
</dbReference>
<reference evidence="15" key="1">
    <citation type="submission" date="2021-03" db="EMBL/GenBank/DDBJ databases">
        <authorList>
            <person name="Bekaert M."/>
        </authorList>
    </citation>
    <scope>NUCLEOTIDE SEQUENCE</scope>
</reference>
<keyword evidence="12" id="KW-0175">Coiled coil</keyword>
<dbReference type="PROSITE" id="PS50871">
    <property type="entry name" value="C1Q"/>
    <property type="match status" value="1"/>
</dbReference>
<evidence type="ECO:0000313" key="15">
    <source>
        <dbReference type="EMBL" id="CAG2200793.1"/>
    </source>
</evidence>
<dbReference type="SUPFAM" id="SSF53850">
    <property type="entry name" value="Periplasmic binding protein-like II"/>
    <property type="match status" value="1"/>
</dbReference>
<evidence type="ECO:0000256" key="1">
    <source>
        <dbReference type="ARBA" id="ARBA00004651"/>
    </source>
</evidence>
<keyword evidence="3" id="KW-1003">Cell membrane</keyword>
<accession>A0A8S3QUY7</accession>
<evidence type="ECO:0000313" key="16">
    <source>
        <dbReference type="Proteomes" id="UP000683360"/>
    </source>
</evidence>
<evidence type="ECO:0000256" key="4">
    <source>
        <dbReference type="ARBA" id="ARBA00022692"/>
    </source>
</evidence>
<dbReference type="Gene3D" id="3.40.190.10">
    <property type="entry name" value="Periplasmic binding protein-like II"/>
    <property type="match status" value="2"/>
</dbReference>
<dbReference type="OrthoDB" id="9997229at2759"/>
<evidence type="ECO:0000256" key="11">
    <source>
        <dbReference type="ARBA" id="ARBA00023303"/>
    </source>
</evidence>
<name>A0A8S3QUY7_MYTED</name>
<evidence type="ECO:0000259" key="14">
    <source>
        <dbReference type="PROSITE" id="PS50871"/>
    </source>
</evidence>
<gene>
    <name evidence="15" type="ORF">MEDL_15427</name>
</gene>
<evidence type="ECO:0000256" key="10">
    <source>
        <dbReference type="ARBA" id="ARBA00023286"/>
    </source>
</evidence>
<comment type="caution">
    <text evidence="15">The sequence shown here is derived from an EMBL/GenBank/DDBJ whole genome shotgun (WGS) entry which is preliminary data.</text>
</comment>
<dbReference type="GO" id="GO:0050906">
    <property type="term" value="P:detection of stimulus involved in sensory perception"/>
    <property type="evidence" value="ECO:0007669"/>
    <property type="project" value="UniProtKB-ARBA"/>
</dbReference>
<comment type="subcellular location">
    <subcellularLocation>
        <location evidence="1">Cell membrane</location>
        <topology evidence="1">Multi-pass membrane protein</topology>
    </subcellularLocation>
</comment>
<organism evidence="15 16">
    <name type="scientific">Mytilus edulis</name>
    <name type="common">Blue mussel</name>
    <dbReference type="NCBI Taxonomy" id="6550"/>
    <lineage>
        <taxon>Eukaryota</taxon>
        <taxon>Metazoa</taxon>
        <taxon>Spiralia</taxon>
        <taxon>Lophotrochozoa</taxon>
        <taxon>Mollusca</taxon>
        <taxon>Bivalvia</taxon>
        <taxon>Autobranchia</taxon>
        <taxon>Pteriomorphia</taxon>
        <taxon>Mytilida</taxon>
        <taxon>Mytiloidea</taxon>
        <taxon>Mytilidae</taxon>
        <taxon>Mytilinae</taxon>
        <taxon>Mytilus</taxon>
    </lineage>
</organism>
<evidence type="ECO:0000256" key="5">
    <source>
        <dbReference type="ARBA" id="ARBA00022989"/>
    </source>
</evidence>
<evidence type="ECO:0000256" key="7">
    <source>
        <dbReference type="ARBA" id="ARBA00023136"/>
    </source>
</evidence>
<evidence type="ECO:0000256" key="2">
    <source>
        <dbReference type="ARBA" id="ARBA00022448"/>
    </source>
</evidence>
<evidence type="ECO:0000256" key="12">
    <source>
        <dbReference type="SAM" id="Coils"/>
    </source>
</evidence>
<feature type="domain" description="C1q" evidence="14">
    <location>
        <begin position="620"/>
        <end position="759"/>
    </location>
</feature>